<keyword evidence="1" id="KW-0677">Repeat</keyword>
<evidence type="ECO:0000313" key="3">
    <source>
        <dbReference type="EMBL" id="KAJ8972482.1"/>
    </source>
</evidence>
<evidence type="ECO:0000256" key="1">
    <source>
        <dbReference type="ARBA" id="ARBA00022737"/>
    </source>
</evidence>
<dbReference type="SMART" id="SM00686">
    <property type="entry name" value="DM13"/>
    <property type="match status" value="1"/>
</dbReference>
<dbReference type="Pfam" id="PF10517">
    <property type="entry name" value="DM13"/>
    <property type="match status" value="1"/>
</dbReference>
<gene>
    <name evidence="3" type="ORF">NQ317_006022</name>
</gene>
<name>A0ABQ9J408_9CUCU</name>
<dbReference type="PANTHER" id="PTHR24036">
    <property type="entry name" value="SKELETOR-RELATED"/>
    <property type="match status" value="1"/>
</dbReference>
<dbReference type="PROSITE" id="PS51549">
    <property type="entry name" value="DM13"/>
    <property type="match status" value="1"/>
</dbReference>
<reference evidence="3" key="1">
    <citation type="journal article" date="2023" name="Insect Mol. Biol.">
        <title>Genome sequencing provides insights into the evolution of gene families encoding plant cell wall-degrading enzymes in longhorned beetles.</title>
        <authorList>
            <person name="Shin N.R."/>
            <person name="Okamura Y."/>
            <person name="Kirsch R."/>
            <person name="Pauchet Y."/>
        </authorList>
    </citation>
    <scope>NUCLEOTIDE SEQUENCE</scope>
    <source>
        <strain evidence="3">MMC_N1</strain>
    </source>
</reference>
<accession>A0ABQ9J408</accession>
<dbReference type="Proteomes" id="UP001162164">
    <property type="component" value="Unassembled WGS sequence"/>
</dbReference>
<keyword evidence="4" id="KW-1185">Reference proteome</keyword>
<protein>
    <recommendedName>
        <fullName evidence="2">DM13 domain-containing protein</fullName>
    </recommendedName>
</protein>
<proteinExistence type="predicted"/>
<dbReference type="EMBL" id="JAPWTJ010001338">
    <property type="protein sequence ID" value="KAJ8972482.1"/>
    <property type="molecule type" value="Genomic_DNA"/>
</dbReference>
<dbReference type="PANTHER" id="PTHR24036:SF13">
    <property type="entry name" value="PROTEIN SKELETOR, ISOFORMS D_E"/>
    <property type="match status" value="1"/>
</dbReference>
<organism evidence="3 4">
    <name type="scientific">Molorchus minor</name>
    <dbReference type="NCBI Taxonomy" id="1323400"/>
    <lineage>
        <taxon>Eukaryota</taxon>
        <taxon>Metazoa</taxon>
        <taxon>Ecdysozoa</taxon>
        <taxon>Arthropoda</taxon>
        <taxon>Hexapoda</taxon>
        <taxon>Insecta</taxon>
        <taxon>Pterygota</taxon>
        <taxon>Neoptera</taxon>
        <taxon>Endopterygota</taxon>
        <taxon>Coleoptera</taxon>
        <taxon>Polyphaga</taxon>
        <taxon>Cucujiformia</taxon>
        <taxon>Chrysomeloidea</taxon>
        <taxon>Cerambycidae</taxon>
        <taxon>Lamiinae</taxon>
        <taxon>Monochamini</taxon>
        <taxon>Molorchus</taxon>
    </lineage>
</organism>
<sequence>MEYTYHNVNFGDVKIPKDFDYPRPQKIDAMQGVHAITSDNIVIVDAQTLLIPNLSYDGEAPDAKFWVGKGTKPSPQGIRVPDENGKEVPLRRYDRKTVVLTLPGDLTVFDINHFGIWCEQFTVDFGHVLIPQDLNIPPSLKMLGVSPQVRVFFSSLVVVASIRYVYNLLRGGQGQGIIDLLRIRLVEVAMASATIAVISPACLVSRHVVSPSTNT</sequence>
<dbReference type="InterPro" id="IPR019545">
    <property type="entry name" value="DM13_domain"/>
</dbReference>
<evidence type="ECO:0000313" key="4">
    <source>
        <dbReference type="Proteomes" id="UP001162164"/>
    </source>
</evidence>
<dbReference type="InterPro" id="IPR052126">
    <property type="entry name" value="Spindle_Org/Thrombomodulin"/>
</dbReference>
<feature type="domain" description="DM13" evidence="2">
    <location>
        <begin position="27"/>
        <end position="131"/>
    </location>
</feature>
<comment type="caution">
    <text evidence="3">The sequence shown here is derived from an EMBL/GenBank/DDBJ whole genome shotgun (WGS) entry which is preliminary data.</text>
</comment>
<evidence type="ECO:0000259" key="2">
    <source>
        <dbReference type="PROSITE" id="PS51549"/>
    </source>
</evidence>